<feature type="transmembrane region" description="Helical" evidence="1">
    <location>
        <begin position="86"/>
        <end position="106"/>
    </location>
</feature>
<evidence type="ECO:0000313" key="2">
    <source>
        <dbReference type="EMBL" id="MBM7692330.1"/>
    </source>
</evidence>
<feature type="transmembrane region" description="Helical" evidence="1">
    <location>
        <begin position="46"/>
        <end position="66"/>
    </location>
</feature>
<evidence type="ECO:0000313" key="3">
    <source>
        <dbReference type="Proteomes" id="UP000823486"/>
    </source>
</evidence>
<name>A0ABS2QGN0_9BACI</name>
<evidence type="ECO:0000256" key="1">
    <source>
        <dbReference type="SAM" id="Phobius"/>
    </source>
</evidence>
<comment type="caution">
    <text evidence="2">The sequence shown here is derived from an EMBL/GenBank/DDBJ whole genome shotgun (WGS) entry which is preliminary data.</text>
</comment>
<protein>
    <submittedName>
        <fullName evidence="2">Uncharacterized protein</fullName>
    </submittedName>
</protein>
<accession>A0ABS2QGN0</accession>
<sequence length="143" mass="16781">MQRIIIRERHRSPHLWCPAPSCHLRDISQSVHEKTERFSRPARLMLVRWLLLCRSGPLSAFLFIQLRTDTFGHKPITVKRQKRPFTTAFLLPVRCLPFLYSLFSLIKLEFHCAKNYYPRKAPFSAFVVSSSKLPPSRHKPISP</sequence>
<gene>
    <name evidence="2" type="ORF">JOC77_001760</name>
</gene>
<organism evidence="2 3">
    <name type="scientific">Peribacillus deserti</name>
    <dbReference type="NCBI Taxonomy" id="673318"/>
    <lineage>
        <taxon>Bacteria</taxon>
        <taxon>Bacillati</taxon>
        <taxon>Bacillota</taxon>
        <taxon>Bacilli</taxon>
        <taxon>Bacillales</taxon>
        <taxon>Bacillaceae</taxon>
        <taxon>Peribacillus</taxon>
    </lineage>
</organism>
<reference evidence="2 3" key="1">
    <citation type="submission" date="2021-01" db="EMBL/GenBank/DDBJ databases">
        <title>Genomic Encyclopedia of Type Strains, Phase IV (KMG-IV): sequencing the most valuable type-strain genomes for metagenomic binning, comparative biology and taxonomic classification.</title>
        <authorList>
            <person name="Goeker M."/>
        </authorList>
    </citation>
    <scope>NUCLEOTIDE SEQUENCE [LARGE SCALE GENOMIC DNA]</scope>
    <source>
        <strain evidence="2 3">DSM 105482</strain>
    </source>
</reference>
<proteinExistence type="predicted"/>
<dbReference type="EMBL" id="JAFBFI010000006">
    <property type="protein sequence ID" value="MBM7692330.1"/>
    <property type="molecule type" value="Genomic_DNA"/>
</dbReference>
<keyword evidence="1" id="KW-0472">Membrane</keyword>
<dbReference type="Proteomes" id="UP000823486">
    <property type="component" value="Unassembled WGS sequence"/>
</dbReference>
<keyword evidence="1" id="KW-1133">Transmembrane helix</keyword>
<keyword evidence="3" id="KW-1185">Reference proteome</keyword>
<keyword evidence="1" id="KW-0812">Transmembrane</keyword>